<organism evidence="2 3">
    <name type="scientific">Neokomagataea tanensis NBRC 106556</name>
    <dbReference type="NCBI Taxonomy" id="1223519"/>
    <lineage>
        <taxon>Bacteria</taxon>
        <taxon>Pseudomonadati</taxon>
        <taxon>Pseudomonadota</taxon>
        <taxon>Alphaproteobacteria</taxon>
        <taxon>Acetobacterales</taxon>
        <taxon>Acetobacteraceae</taxon>
        <taxon>Neokomagataea</taxon>
    </lineage>
</organism>
<dbReference type="EMBL" id="BAQB01000020">
    <property type="protein sequence ID" value="GBR47344.1"/>
    <property type="molecule type" value="Genomic_DNA"/>
</dbReference>
<gene>
    <name evidence="2" type="ORF">AA106556_1420</name>
</gene>
<dbReference type="Gene3D" id="2.40.128.130">
    <property type="entry name" value="Autotransporter beta-domain"/>
    <property type="match status" value="1"/>
</dbReference>
<sequence>MTVLACTSHAIAQSIPLDIISEQWSNETNGPLTTGYRLGINVGVNGGQPEEYLFDTGSDSFNIDVGNGSTAPSWFPTANTQQSVANLTPYMYGNGTYGYLLNPTTVQSIQFFNSSTGQLNTSYNTSAGLPVAAAPYYIATMDSLPGQPGIQINNPTLTSYGFTNQPYYQDLSWQQNIDQGQPPEEGHFFGTFGAGDFGNAIPGMLTKTGYIVEANGSASTPGSCGSACMIMGLTPALRAQFFSIVPWAAGAQGTFALSGTQSSTEFDTLFKYTLSSNGQSSSTTLITLLDSGTPSIVLTDSGLYQGAVNNGMVDPNADTNTNPNAVSNGNVRPGVTLTVTGSGNNNQSGILYSGDDYIGDESNTITLSPSDDQYNPPSAINGISFYFHNAVMYDLQNAATGYTPFYVTADAFNHGLDVTHAMGPLGVAGIISGSSPVTIEQNATAYFTGTNTYTGATTIAAKGWLGIGGPGSIASSSVVKNNGTLDLINAWQGQPIQSLSGSGTVLLGKNTMVLTNANDTFSGAIQNFYTPGSITQSEPYPVTYALSSGAKFGGLILANGQETLSGQNTYTGDTGIGANGRLILNGSLGQTTVQNAGVFINNGQTNGLVLSTGLVGGTGSFRGGLNVASGIVSPGTPTASPSPATFNVGFGNLTLGQSTTYLVQTQGTTSSRITVNGQAAINGATVSAPVSDGTQAPALGQSYTILTAMNGVYGRFGQLSSNLTGPSGYLPFLTPSLSYTANSVSLNISRSNVLFSSAATTRNEYSAGTALDALPATLALTTPLTQLNIPEARQALRAMAGELHASARTALIQDASDIRDTAVDRLRTIECAPGAGLSSQQSASYAHGVRVADDGQCHTDRQGLWMQSYGEWSHNSQTANAAGLHNQTGGFILGADTTAFQQWHIGALFAYGHSGFSADSGPSANGQSNNFSLGAYGGRRWKKLGLNVGATYTFNAMSMNRNVDYLGVSDHNSSHYSGGTAQAFADLGYRLTFRRVNVEPFANAAYVNQNTNPFTEQGGATALSGANSNTGVAFTTFGSRFATDLQFHKLHVQPQFSAGYRHAFGNITPTVHQSFWNGSSSFEAAGIPLAQDAAVVSAGAQAKLANRLDVNVLYSGQYGNRYTQSGVHASLNYRF</sequence>
<evidence type="ECO:0000259" key="1">
    <source>
        <dbReference type="PROSITE" id="PS51208"/>
    </source>
</evidence>
<protein>
    <submittedName>
        <fullName evidence="2">Outer membrane autotransporter barrel domain-containing protein</fullName>
    </submittedName>
</protein>
<feature type="domain" description="Autotransporter" evidence="1">
    <location>
        <begin position="857"/>
        <end position="1135"/>
    </location>
</feature>
<dbReference type="SMART" id="SM00869">
    <property type="entry name" value="Autotransporter"/>
    <property type="match status" value="1"/>
</dbReference>
<dbReference type="InterPro" id="IPR036709">
    <property type="entry name" value="Autotransporte_beta_dom_sf"/>
</dbReference>
<dbReference type="Proteomes" id="UP001062443">
    <property type="component" value="Unassembled WGS sequence"/>
</dbReference>
<keyword evidence="3" id="KW-1185">Reference proteome</keyword>
<name>A0ABQ0QJV4_9PROT</name>
<dbReference type="PROSITE" id="PS51208">
    <property type="entry name" value="AUTOTRANSPORTER"/>
    <property type="match status" value="1"/>
</dbReference>
<evidence type="ECO:0000313" key="3">
    <source>
        <dbReference type="Proteomes" id="UP001062443"/>
    </source>
</evidence>
<evidence type="ECO:0000313" key="2">
    <source>
        <dbReference type="EMBL" id="GBR47344.1"/>
    </source>
</evidence>
<dbReference type="Pfam" id="PF03797">
    <property type="entry name" value="Autotransporter"/>
    <property type="match status" value="1"/>
</dbReference>
<dbReference type="InterPro" id="IPR006315">
    <property type="entry name" value="OM_autotransptr_brl_dom"/>
</dbReference>
<reference evidence="2" key="1">
    <citation type="submission" date="2013-04" db="EMBL/GenBank/DDBJ databases">
        <title>The genome sequencing project of 58 acetic acid bacteria.</title>
        <authorList>
            <person name="Okamoto-Kainuma A."/>
            <person name="Ishikawa M."/>
            <person name="Umino S."/>
            <person name="Koizumi Y."/>
            <person name="Shiwa Y."/>
            <person name="Yoshikawa H."/>
            <person name="Matsutani M."/>
            <person name="Matsushita K."/>
        </authorList>
    </citation>
    <scope>NUCLEOTIDE SEQUENCE</scope>
    <source>
        <strain evidence="2">NBRC 106556</strain>
    </source>
</reference>
<dbReference type="NCBIfam" id="TIGR01414">
    <property type="entry name" value="autotrans_barl"/>
    <property type="match status" value="1"/>
</dbReference>
<dbReference type="SUPFAM" id="SSF103515">
    <property type="entry name" value="Autotransporter"/>
    <property type="match status" value="1"/>
</dbReference>
<comment type="caution">
    <text evidence="2">The sequence shown here is derived from an EMBL/GenBank/DDBJ whole genome shotgun (WGS) entry which is preliminary data.</text>
</comment>
<dbReference type="InterPro" id="IPR005546">
    <property type="entry name" value="Autotransporte_beta"/>
</dbReference>
<accession>A0ABQ0QJV4</accession>
<proteinExistence type="predicted"/>